<dbReference type="Proteomes" id="UP000239001">
    <property type="component" value="Unassembled WGS sequence"/>
</dbReference>
<reference evidence="2 3" key="1">
    <citation type="submission" date="2018-03" db="EMBL/GenBank/DDBJ databases">
        <title>The ancient ancestry and fast evolution of plastids.</title>
        <authorList>
            <person name="Moore K.R."/>
            <person name="Magnabosco C."/>
            <person name="Momper L."/>
            <person name="Gold D.A."/>
            <person name="Bosak T."/>
            <person name="Fournier G.P."/>
        </authorList>
    </citation>
    <scope>NUCLEOTIDE SEQUENCE [LARGE SCALE GENOMIC DNA]</scope>
    <source>
        <strain evidence="2 3">CCALA 016</strain>
    </source>
</reference>
<evidence type="ECO:0000256" key="1">
    <source>
        <dbReference type="SAM" id="SignalP"/>
    </source>
</evidence>
<proteinExistence type="predicted"/>
<dbReference type="EMBL" id="PXOH01000010">
    <property type="protein sequence ID" value="PSF37252.1"/>
    <property type="molecule type" value="Genomic_DNA"/>
</dbReference>
<keyword evidence="3" id="KW-1185">Reference proteome</keyword>
<accession>A0A2T1LXY9</accession>
<protein>
    <submittedName>
        <fullName evidence="2">Uncharacterized protein</fullName>
    </submittedName>
</protein>
<dbReference type="AlphaFoldDB" id="A0A2T1LXY9"/>
<dbReference type="RefSeq" id="WP_106456941.1">
    <property type="nucleotide sequence ID" value="NZ_PXOH01000010.1"/>
</dbReference>
<comment type="caution">
    <text evidence="2">The sequence shown here is derived from an EMBL/GenBank/DDBJ whole genome shotgun (WGS) entry which is preliminary data.</text>
</comment>
<evidence type="ECO:0000313" key="3">
    <source>
        <dbReference type="Proteomes" id="UP000239001"/>
    </source>
</evidence>
<dbReference type="OrthoDB" id="574717at2"/>
<feature type="signal peptide" evidence="1">
    <location>
        <begin position="1"/>
        <end position="24"/>
    </location>
</feature>
<reference evidence="2 3" key="2">
    <citation type="submission" date="2018-03" db="EMBL/GenBank/DDBJ databases">
        <authorList>
            <person name="Keele B.F."/>
        </authorList>
    </citation>
    <scope>NUCLEOTIDE SEQUENCE [LARGE SCALE GENOMIC DNA]</scope>
    <source>
        <strain evidence="2 3">CCALA 016</strain>
    </source>
</reference>
<evidence type="ECO:0000313" key="2">
    <source>
        <dbReference type="EMBL" id="PSF37252.1"/>
    </source>
</evidence>
<keyword evidence="1" id="KW-0732">Signal</keyword>
<organism evidence="2 3">
    <name type="scientific">Aphanothece hegewaldii CCALA 016</name>
    <dbReference type="NCBI Taxonomy" id="2107694"/>
    <lineage>
        <taxon>Bacteria</taxon>
        <taxon>Bacillati</taxon>
        <taxon>Cyanobacteriota</taxon>
        <taxon>Cyanophyceae</taxon>
        <taxon>Oscillatoriophycideae</taxon>
        <taxon>Chroococcales</taxon>
        <taxon>Aphanothecaceae</taxon>
        <taxon>Aphanothece</taxon>
    </lineage>
</organism>
<sequence>MLKSYPLISLSFAFFLLLSNSSNALSQDNLTSLNKITFDLSGISADGLVGSSNNLRSIDYEFCIPRDEQFLSEIIAIDPIIQYYPHSRGRIGCNNNEYLCIGNTHNPKWKEILQAIAKLDYVKKIAQTDWE</sequence>
<name>A0A2T1LXY9_9CHRO</name>
<gene>
    <name evidence="2" type="ORF">C7H19_11060</name>
</gene>
<feature type="chain" id="PRO_5015436932" evidence="1">
    <location>
        <begin position="25"/>
        <end position="131"/>
    </location>
</feature>